<name>A0A9X3BIZ1_9BACT</name>
<dbReference type="SUPFAM" id="SSF82153">
    <property type="entry name" value="FAS1 domain"/>
    <property type="match status" value="4"/>
</dbReference>
<comment type="caution">
    <text evidence="2">The sequence shown here is derived from an EMBL/GenBank/DDBJ whole genome shotgun (WGS) entry which is preliminary data.</text>
</comment>
<dbReference type="Gene3D" id="2.30.180.10">
    <property type="entry name" value="FAS1 domain"/>
    <property type="match status" value="3"/>
</dbReference>
<dbReference type="InterPro" id="IPR000782">
    <property type="entry name" value="FAS1_domain"/>
</dbReference>
<dbReference type="PANTHER" id="PTHR10900">
    <property type="entry name" value="PERIOSTIN-RELATED"/>
    <property type="match status" value="1"/>
</dbReference>
<dbReference type="RefSeq" id="WP_279298097.1">
    <property type="nucleotide sequence ID" value="NZ_JAOTIF010000014.1"/>
</dbReference>
<sequence>MNKFLLRILPLLTLGVLLVNCTKKEWDEYYGRPENLEPPIYQILQGKGNFKNLLAAIDKAGYKDILSAAGYWTFFAPHDSAFQVYFKEKNISGIDQLDSAACKKIVTYCLVYNAFKTDRIDDYQSVTGWVTNAAFKRRTASYTGIYNGNDNSGNAIKVISSNRNNNGTTFYVDADNNNKYIPYFADGYMASKGLTAADYNYFYPNTTYTGFNVVDAVVTEKDIAAENGVIHVVNKVITTLPSLDEYLASNPNYSEFRKLFEKFLITYALNSSVTQKYQSLNNSTSQVFTKVFNSALAFSPNNENFLKLQDNDGQSNSYSMFVPTNDVLTSYLNNVLMENYPNKKIEELPINIIYDFINAHLWQTAVWPSKFTTTFNSLGEEARFSQADIIDKRILSNGIFYGTSKVQEANVFSSVFGRAYLDPNYSMMTSLLSQELKYQISNIRQKYTLFLVSNKALNDSGFFADPSVSNIVNEQWRYTSPGGGTVITGSSALVRLLRMLNMHVVLGDQTSLSGSGVVQTYGGEFITYDNGKVQGSGNAEYNAPVIVQKSKTAKNGTVYYIDRPLTYSNYAIGIYLKRLGAATTSEYNYFWRYVTSTDLYNTTTDEFNSGPSTGSFYTFFVPNKLAIENAIKAGLLPGTVSGSTVTPKFTGLTNPEIELIKKFVLYHILNKKSVATDGKESGSFETLLKTANGDPTSIFVSNSTPNAMTLTDMNNRTASIDIVNSNKLGNRIVIHLINNYLKYTY</sequence>
<dbReference type="PROSITE" id="PS50213">
    <property type="entry name" value="FAS1"/>
    <property type="match status" value="3"/>
</dbReference>
<reference evidence="2" key="1">
    <citation type="submission" date="2022-09" db="EMBL/GenBank/DDBJ databases">
        <authorList>
            <person name="Yuan C."/>
            <person name="Ke Z."/>
        </authorList>
    </citation>
    <scope>NUCLEOTIDE SEQUENCE</scope>
    <source>
        <strain evidence="2">LB-8</strain>
    </source>
</reference>
<reference evidence="2" key="2">
    <citation type="submission" date="2023-04" db="EMBL/GenBank/DDBJ databases">
        <title>Paracnuella aquatica gen. nov., sp. nov., a member of the family Chitinophagaceae isolated from a hot spring.</title>
        <authorList>
            <person name="Wang C."/>
        </authorList>
    </citation>
    <scope>NUCLEOTIDE SEQUENCE</scope>
    <source>
        <strain evidence="2">LB-8</strain>
    </source>
</reference>
<proteinExistence type="predicted"/>
<dbReference type="InterPro" id="IPR050904">
    <property type="entry name" value="Adhesion/Biosynth-related"/>
</dbReference>
<evidence type="ECO:0000259" key="1">
    <source>
        <dbReference type="PROSITE" id="PS50213"/>
    </source>
</evidence>
<organism evidence="2 3">
    <name type="scientific">Paraflavisolibacter caeni</name>
    <dbReference type="NCBI Taxonomy" id="2982496"/>
    <lineage>
        <taxon>Bacteria</taxon>
        <taxon>Pseudomonadati</taxon>
        <taxon>Bacteroidota</taxon>
        <taxon>Chitinophagia</taxon>
        <taxon>Chitinophagales</taxon>
        <taxon>Chitinophagaceae</taxon>
        <taxon>Paraflavisolibacter</taxon>
    </lineage>
</organism>
<feature type="domain" description="FAS1" evidence="1">
    <location>
        <begin position="37"/>
        <end position="237"/>
    </location>
</feature>
<evidence type="ECO:0000313" key="2">
    <source>
        <dbReference type="EMBL" id="MCU7550658.1"/>
    </source>
</evidence>
<feature type="domain" description="FAS1" evidence="1">
    <location>
        <begin position="412"/>
        <end position="565"/>
    </location>
</feature>
<protein>
    <submittedName>
        <fullName evidence="2">Fasciclin domain-containing protein</fullName>
    </submittedName>
</protein>
<feature type="domain" description="FAS1" evidence="1">
    <location>
        <begin position="574"/>
        <end position="741"/>
    </location>
</feature>
<dbReference type="Pfam" id="PF02469">
    <property type="entry name" value="Fasciclin"/>
    <property type="match status" value="2"/>
</dbReference>
<gene>
    <name evidence="2" type="ORF">OCK74_16180</name>
</gene>
<dbReference type="EMBL" id="JAOTIF010000014">
    <property type="protein sequence ID" value="MCU7550658.1"/>
    <property type="molecule type" value="Genomic_DNA"/>
</dbReference>
<dbReference type="InterPro" id="IPR036378">
    <property type="entry name" value="FAS1_dom_sf"/>
</dbReference>
<evidence type="ECO:0000313" key="3">
    <source>
        <dbReference type="Proteomes" id="UP001155483"/>
    </source>
</evidence>
<dbReference type="AlphaFoldDB" id="A0A9X3BIZ1"/>
<keyword evidence="3" id="KW-1185">Reference proteome</keyword>
<accession>A0A9X3BIZ1</accession>
<dbReference type="PANTHER" id="PTHR10900:SF77">
    <property type="entry name" value="FI19380P1"/>
    <property type="match status" value="1"/>
</dbReference>
<dbReference type="Proteomes" id="UP001155483">
    <property type="component" value="Unassembled WGS sequence"/>
</dbReference>